<evidence type="ECO:0000313" key="2">
    <source>
        <dbReference type="RefSeq" id="XP_073940861.1"/>
    </source>
</evidence>
<protein>
    <submittedName>
        <fullName evidence="2">Serine/threonine-protein phosphatase 6 regulatory subunit 2 isoform X6</fullName>
    </submittedName>
</protein>
<name>A0AC58NGR8_CASCN</name>
<reference evidence="2" key="1">
    <citation type="submission" date="2025-08" db="UniProtKB">
        <authorList>
            <consortium name="RefSeq"/>
        </authorList>
    </citation>
    <scope>IDENTIFICATION</scope>
</reference>
<evidence type="ECO:0000313" key="1">
    <source>
        <dbReference type="Proteomes" id="UP001732720"/>
    </source>
</evidence>
<accession>A0AC58NGR8</accession>
<sequence length="296" mass="33878">MFWKFDLNTTSHVDKLLDKEHVTLQELMDEDDILQECKAQNQKLLDFLCRQQCMEELVNLITQDPPLDMEEKVRFKYPNTACELLTCDVPQISDRLGGDESLLNLLYDFLDQEPPLNPLLASFFSKTIGNLIARKTEQVIMFLKKKDKFISLVLKHMGTSALMDLLLRLVSCVEPAGLRQEVLHWLNEEKIIQRLVELIHPSQDEDRQSNASQALCDIVRLGRDQGSQLQETLEQDPLLTALESQDCVEQLLKNMFYEDQTESCLVSGTQDRGFGGLLFSGTGKVVCCQKQCPAWH</sequence>
<organism evidence="1 2">
    <name type="scientific">Castor canadensis</name>
    <name type="common">American beaver</name>
    <dbReference type="NCBI Taxonomy" id="51338"/>
    <lineage>
        <taxon>Eukaryota</taxon>
        <taxon>Metazoa</taxon>
        <taxon>Chordata</taxon>
        <taxon>Craniata</taxon>
        <taxon>Vertebrata</taxon>
        <taxon>Euteleostomi</taxon>
        <taxon>Mammalia</taxon>
        <taxon>Eutheria</taxon>
        <taxon>Euarchontoglires</taxon>
        <taxon>Glires</taxon>
        <taxon>Rodentia</taxon>
        <taxon>Castorimorpha</taxon>
        <taxon>Castoridae</taxon>
        <taxon>Castor</taxon>
    </lineage>
</organism>
<dbReference type="RefSeq" id="XP_073940861.1">
    <property type="nucleotide sequence ID" value="XM_074084760.1"/>
</dbReference>
<dbReference type="Proteomes" id="UP001732720">
    <property type="component" value="Chromosome 8"/>
</dbReference>
<proteinExistence type="predicted"/>
<gene>
    <name evidence="2" type="primary">Ppp6r2</name>
</gene>
<keyword evidence="1" id="KW-1185">Reference proteome</keyword>